<proteinExistence type="predicted"/>
<evidence type="ECO:0000313" key="1">
    <source>
        <dbReference type="EMBL" id="KAF9519158.1"/>
    </source>
</evidence>
<comment type="caution">
    <text evidence="1">The sequence shown here is derived from an EMBL/GenBank/DDBJ whole genome shotgun (WGS) entry which is preliminary data.</text>
</comment>
<gene>
    <name evidence="1" type="ORF">BS47DRAFT_75197</name>
</gene>
<dbReference type="Proteomes" id="UP000886523">
    <property type="component" value="Unassembled WGS sequence"/>
</dbReference>
<protein>
    <submittedName>
        <fullName evidence="1">Uncharacterized protein</fullName>
    </submittedName>
</protein>
<evidence type="ECO:0000313" key="2">
    <source>
        <dbReference type="Proteomes" id="UP000886523"/>
    </source>
</evidence>
<sequence>MHGNTGKLHTIADLNKFQDKWGFTNQTSLFQSRVTRWDSDPGREAFDWLWREVVRALLHSGQSTFELIAPPNSAESKYSSVANSVADRIAAQASEDLHGVTGRSLGSSKISLKAAQCQPDILNALGCTVQWNQCMTVSKGAVRRVRERSLFM</sequence>
<reference evidence="1" key="1">
    <citation type="journal article" date="2020" name="Nat. Commun.">
        <title>Large-scale genome sequencing of mycorrhizal fungi provides insights into the early evolution of symbiotic traits.</title>
        <authorList>
            <person name="Miyauchi S."/>
            <person name="Kiss E."/>
            <person name="Kuo A."/>
            <person name="Drula E."/>
            <person name="Kohler A."/>
            <person name="Sanchez-Garcia M."/>
            <person name="Morin E."/>
            <person name="Andreopoulos B."/>
            <person name="Barry K.W."/>
            <person name="Bonito G."/>
            <person name="Buee M."/>
            <person name="Carver A."/>
            <person name="Chen C."/>
            <person name="Cichocki N."/>
            <person name="Clum A."/>
            <person name="Culley D."/>
            <person name="Crous P.W."/>
            <person name="Fauchery L."/>
            <person name="Girlanda M."/>
            <person name="Hayes R.D."/>
            <person name="Keri Z."/>
            <person name="LaButti K."/>
            <person name="Lipzen A."/>
            <person name="Lombard V."/>
            <person name="Magnuson J."/>
            <person name="Maillard F."/>
            <person name="Murat C."/>
            <person name="Nolan M."/>
            <person name="Ohm R.A."/>
            <person name="Pangilinan J."/>
            <person name="Pereira M.F."/>
            <person name="Perotto S."/>
            <person name="Peter M."/>
            <person name="Pfister S."/>
            <person name="Riley R."/>
            <person name="Sitrit Y."/>
            <person name="Stielow J.B."/>
            <person name="Szollosi G."/>
            <person name="Zifcakova L."/>
            <person name="Stursova M."/>
            <person name="Spatafora J.W."/>
            <person name="Tedersoo L."/>
            <person name="Vaario L.M."/>
            <person name="Yamada A."/>
            <person name="Yan M."/>
            <person name="Wang P."/>
            <person name="Xu J."/>
            <person name="Bruns T."/>
            <person name="Baldrian P."/>
            <person name="Vilgalys R."/>
            <person name="Dunand C."/>
            <person name="Henrissat B."/>
            <person name="Grigoriev I.V."/>
            <person name="Hibbett D."/>
            <person name="Nagy L.G."/>
            <person name="Martin F.M."/>
        </authorList>
    </citation>
    <scope>NUCLEOTIDE SEQUENCE</scope>
    <source>
        <strain evidence="1">UP504</strain>
    </source>
</reference>
<dbReference type="EMBL" id="MU128919">
    <property type="protein sequence ID" value="KAF9519158.1"/>
    <property type="molecule type" value="Genomic_DNA"/>
</dbReference>
<accession>A0A9P6E1F0</accession>
<keyword evidence="2" id="KW-1185">Reference proteome</keyword>
<dbReference type="AlphaFoldDB" id="A0A9P6E1F0"/>
<name>A0A9P6E1F0_9AGAM</name>
<organism evidence="1 2">
    <name type="scientific">Hydnum rufescens UP504</name>
    <dbReference type="NCBI Taxonomy" id="1448309"/>
    <lineage>
        <taxon>Eukaryota</taxon>
        <taxon>Fungi</taxon>
        <taxon>Dikarya</taxon>
        <taxon>Basidiomycota</taxon>
        <taxon>Agaricomycotina</taxon>
        <taxon>Agaricomycetes</taxon>
        <taxon>Cantharellales</taxon>
        <taxon>Hydnaceae</taxon>
        <taxon>Hydnum</taxon>
    </lineage>
</organism>